<keyword evidence="2" id="KW-1185">Reference proteome</keyword>
<gene>
    <name evidence="1" type="ORF">DFH07DRAFT_828162</name>
</gene>
<comment type="caution">
    <text evidence="1">The sequence shown here is derived from an EMBL/GenBank/DDBJ whole genome shotgun (WGS) entry which is preliminary data.</text>
</comment>
<reference evidence="1" key="1">
    <citation type="submission" date="2023-03" db="EMBL/GenBank/DDBJ databases">
        <title>Massive genome expansion in bonnet fungi (Mycena s.s.) driven by repeated elements and novel gene families across ecological guilds.</title>
        <authorList>
            <consortium name="Lawrence Berkeley National Laboratory"/>
            <person name="Harder C.B."/>
            <person name="Miyauchi S."/>
            <person name="Viragh M."/>
            <person name="Kuo A."/>
            <person name="Thoen E."/>
            <person name="Andreopoulos B."/>
            <person name="Lu D."/>
            <person name="Skrede I."/>
            <person name="Drula E."/>
            <person name="Henrissat B."/>
            <person name="Morin E."/>
            <person name="Kohler A."/>
            <person name="Barry K."/>
            <person name="LaButti K."/>
            <person name="Morin E."/>
            <person name="Salamov A."/>
            <person name="Lipzen A."/>
            <person name="Mereny Z."/>
            <person name="Hegedus B."/>
            <person name="Baldrian P."/>
            <person name="Stursova M."/>
            <person name="Weitz H."/>
            <person name="Taylor A."/>
            <person name="Grigoriev I.V."/>
            <person name="Nagy L.G."/>
            <person name="Martin F."/>
            <person name="Kauserud H."/>
        </authorList>
    </citation>
    <scope>NUCLEOTIDE SEQUENCE</scope>
    <source>
        <strain evidence="1">CBHHK188m</strain>
    </source>
</reference>
<dbReference type="Proteomes" id="UP001215280">
    <property type="component" value="Unassembled WGS sequence"/>
</dbReference>
<proteinExistence type="predicted"/>
<dbReference type="AlphaFoldDB" id="A0AAD7ITB5"/>
<evidence type="ECO:0000313" key="1">
    <source>
        <dbReference type="EMBL" id="KAJ7750085.1"/>
    </source>
</evidence>
<sequence>MPIEIVTAALEPSELRISSTPCPVKSRCVQLHYTVVVLHCSTGRTVLTHSPNFLRMNTFILIVDWIVGGDGKNQ</sequence>
<protein>
    <submittedName>
        <fullName evidence="1">Uncharacterized protein</fullName>
    </submittedName>
</protein>
<accession>A0AAD7ITB5</accession>
<name>A0AAD7ITB5_9AGAR</name>
<dbReference type="EMBL" id="JARJLG010000083">
    <property type="protein sequence ID" value="KAJ7750085.1"/>
    <property type="molecule type" value="Genomic_DNA"/>
</dbReference>
<organism evidence="1 2">
    <name type="scientific">Mycena maculata</name>
    <dbReference type="NCBI Taxonomy" id="230809"/>
    <lineage>
        <taxon>Eukaryota</taxon>
        <taxon>Fungi</taxon>
        <taxon>Dikarya</taxon>
        <taxon>Basidiomycota</taxon>
        <taxon>Agaricomycotina</taxon>
        <taxon>Agaricomycetes</taxon>
        <taxon>Agaricomycetidae</taxon>
        <taxon>Agaricales</taxon>
        <taxon>Marasmiineae</taxon>
        <taxon>Mycenaceae</taxon>
        <taxon>Mycena</taxon>
    </lineage>
</organism>
<evidence type="ECO:0000313" key="2">
    <source>
        <dbReference type="Proteomes" id="UP001215280"/>
    </source>
</evidence>